<dbReference type="EMBL" id="LAVV01006410">
    <property type="protein sequence ID" value="KNZ60071.1"/>
    <property type="molecule type" value="Genomic_DNA"/>
</dbReference>
<feature type="non-terminal residue" evidence="1">
    <location>
        <position position="62"/>
    </location>
</feature>
<gene>
    <name evidence="1" type="ORF">VP01_1615g3</name>
</gene>
<organism evidence="1 2">
    <name type="scientific">Puccinia sorghi</name>
    <dbReference type="NCBI Taxonomy" id="27349"/>
    <lineage>
        <taxon>Eukaryota</taxon>
        <taxon>Fungi</taxon>
        <taxon>Dikarya</taxon>
        <taxon>Basidiomycota</taxon>
        <taxon>Pucciniomycotina</taxon>
        <taxon>Pucciniomycetes</taxon>
        <taxon>Pucciniales</taxon>
        <taxon>Pucciniaceae</taxon>
        <taxon>Puccinia</taxon>
    </lineage>
</organism>
<dbReference type="Proteomes" id="UP000037035">
    <property type="component" value="Unassembled WGS sequence"/>
</dbReference>
<evidence type="ECO:0000313" key="2">
    <source>
        <dbReference type="Proteomes" id="UP000037035"/>
    </source>
</evidence>
<comment type="caution">
    <text evidence="1">The sequence shown here is derived from an EMBL/GenBank/DDBJ whole genome shotgun (WGS) entry which is preliminary data.</text>
</comment>
<reference evidence="1 2" key="1">
    <citation type="submission" date="2015-08" db="EMBL/GenBank/DDBJ databases">
        <title>Next Generation Sequencing and Analysis of the Genome of Puccinia sorghi L Schw, the Causal Agent of Maize Common Rust.</title>
        <authorList>
            <person name="Rochi L."/>
            <person name="Burguener G."/>
            <person name="Darino M."/>
            <person name="Turjanski A."/>
            <person name="Kreff E."/>
            <person name="Dieguez M.J."/>
            <person name="Sacco F."/>
        </authorList>
    </citation>
    <scope>NUCLEOTIDE SEQUENCE [LARGE SCALE GENOMIC DNA]</scope>
    <source>
        <strain evidence="1 2">RO10H11247</strain>
    </source>
</reference>
<proteinExistence type="predicted"/>
<protein>
    <submittedName>
        <fullName evidence="1">Uncharacterized protein</fullName>
    </submittedName>
</protein>
<name>A0A0L6VH10_9BASI</name>
<evidence type="ECO:0000313" key="1">
    <source>
        <dbReference type="EMBL" id="KNZ60071.1"/>
    </source>
</evidence>
<sequence>MDMKYYLENLEKQSSMSKEDFANLRQKSPQYYAQGVKLMRRHSTMAQLVVSSKSFQERLMKM</sequence>
<keyword evidence="2" id="KW-1185">Reference proteome</keyword>
<dbReference type="VEuPathDB" id="FungiDB:VP01_1615g3"/>
<accession>A0A0L6VH10</accession>
<dbReference type="AlphaFoldDB" id="A0A0L6VH10"/>